<organism evidence="3">
    <name type="scientific">Meiothermus ruber</name>
    <dbReference type="NCBI Taxonomy" id="277"/>
    <lineage>
        <taxon>Bacteria</taxon>
        <taxon>Thermotogati</taxon>
        <taxon>Deinococcota</taxon>
        <taxon>Deinococci</taxon>
        <taxon>Thermales</taxon>
        <taxon>Thermaceae</taxon>
        <taxon>Meiothermus</taxon>
    </lineage>
</organism>
<dbReference type="Pfam" id="PF04434">
    <property type="entry name" value="SWIM"/>
    <property type="match status" value="1"/>
</dbReference>
<sequence length="142" mass="16137">MRLELESLLELADEGVRARGEALFLRGAVLEAARSRGRLQARVQGSAPFPYRVEISLGQGRWACTCPYAWGPVCKHVVAVALAALEAPEIFTRKKLGRRTPVNLQPMLELSDDELLRFLWQLAEARPELMHEFAYNLMQRFE</sequence>
<name>A0A7C3DIK6_MEIRU</name>
<dbReference type="AlphaFoldDB" id="A0A7C3DIK6"/>
<dbReference type="PROSITE" id="PS50966">
    <property type="entry name" value="ZF_SWIM"/>
    <property type="match status" value="1"/>
</dbReference>
<keyword evidence="1" id="KW-0863">Zinc-finger</keyword>
<reference evidence="3" key="1">
    <citation type="journal article" date="2020" name="mSystems">
        <title>Genome- and Community-Level Interaction Insights into Carbon Utilization and Element Cycling Functions of Hydrothermarchaeota in Hydrothermal Sediment.</title>
        <authorList>
            <person name="Zhou Z."/>
            <person name="Liu Y."/>
            <person name="Xu W."/>
            <person name="Pan J."/>
            <person name="Luo Z.H."/>
            <person name="Li M."/>
        </authorList>
    </citation>
    <scope>NUCLEOTIDE SEQUENCE [LARGE SCALE GENOMIC DNA]</scope>
    <source>
        <strain evidence="3">SpSt-524</strain>
    </source>
</reference>
<dbReference type="RefSeq" id="WP_297561832.1">
    <property type="nucleotide sequence ID" value="NZ_JBKBUW010000003.1"/>
</dbReference>
<keyword evidence="1" id="KW-0862">Zinc</keyword>
<dbReference type="EMBL" id="DSWI01000008">
    <property type="protein sequence ID" value="HFG19471.1"/>
    <property type="molecule type" value="Genomic_DNA"/>
</dbReference>
<feature type="domain" description="SWIM-type" evidence="2">
    <location>
        <begin position="51"/>
        <end position="85"/>
    </location>
</feature>
<evidence type="ECO:0000313" key="3">
    <source>
        <dbReference type="EMBL" id="HFG19471.1"/>
    </source>
</evidence>
<comment type="caution">
    <text evidence="3">The sequence shown here is derived from an EMBL/GenBank/DDBJ whole genome shotgun (WGS) entry which is preliminary data.</text>
</comment>
<accession>A0A7C3DIK6</accession>
<dbReference type="InterPro" id="IPR007527">
    <property type="entry name" value="Znf_SWIM"/>
</dbReference>
<protein>
    <recommendedName>
        <fullName evidence="2">SWIM-type domain-containing protein</fullName>
    </recommendedName>
</protein>
<proteinExistence type="predicted"/>
<evidence type="ECO:0000256" key="1">
    <source>
        <dbReference type="PROSITE-ProRule" id="PRU00325"/>
    </source>
</evidence>
<evidence type="ECO:0000259" key="2">
    <source>
        <dbReference type="PROSITE" id="PS50966"/>
    </source>
</evidence>
<dbReference type="GO" id="GO:0008270">
    <property type="term" value="F:zinc ion binding"/>
    <property type="evidence" value="ECO:0007669"/>
    <property type="project" value="UniProtKB-KW"/>
</dbReference>
<keyword evidence="1" id="KW-0479">Metal-binding</keyword>
<gene>
    <name evidence="3" type="ORF">ENS82_01960</name>
</gene>